<protein>
    <recommendedName>
        <fullName evidence="3">HTH CENPB-type domain-containing protein</fullName>
    </recommendedName>
</protein>
<evidence type="ECO:0000313" key="1">
    <source>
        <dbReference type="EMBL" id="WAR19780.1"/>
    </source>
</evidence>
<evidence type="ECO:0008006" key="3">
    <source>
        <dbReference type="Google" id="ProtNLM"/>
    </source>
</evidence>
<dbReference type="EMBL" id="CP111022">
    <property type="protein sequence ID" value="WAR19780.1"/>
    <property type="molecule type" value="Genomic_DNA"/>
</dbReference>
<reference evidence="1" key="1">
    <citation type="submission" date="2022-11" db="EMBL/GenBank/DDBJ databases">
        <title>Centuries of genome instability and evolution in soft-shell clam transmissible cancer (bioRxiv).</title>
        <authorList>
            <person name="Hart S.F.M."/>
            <person name="Yonemitsu M.A."/>
            <person name="Giersch R.M."/>
            <person name="Beal B.F."/>
            <person name="Arriagada G."/>
            <person name="Davis B.W."/>
            <person name="Ostrander E.A."/>
            <person name="Goff S.P."/>
            <person name="Metzger M.J."/>
        </authorList>
    </citation>
    <scope>NUCLEOTIDE SEQUENCE</scope>
    <source>
        <strain evidence="1">MELC-2E11</strain>
        <tissue evidence="1">Siphon/mantle</tissue>
    </source>
</reference>
<name>A0ABY7FCC3_MYAAR</name>
<gene>
    <name evidence="1" type="ORF">MAR_001618</name>
</gene>
<sequence>MSRQIGLKQQKYSPEILEEAAGLNAASFKYGEHRVGHNTVLAEDEERRIADLAIHMARIGYRGTRQELANTVKKILDDNGRTNLFKDNKPGKEWLSGFFRRHPELSLRTPIQSCSRPLISQLDGLRGGFATGFKIISFQQVIGAKQ</sequence>
<organism evidence="1 2">
    <name type="scientific">Mya arenaria</name>
    <name type="common">Soft-shell clam</name>
    <dbReference type="NCBI Taxonomy" id="6604"/>
    <lineage>
        <taxon>Eukaryota</taxon>
        <taxon>Metazoa</taxon>
        <taxon>Spiralia</taxon>
        <taxon>Lophotrochozoa</taxon>
        <taxon>Mollusca</taxon>
        <taxon>Bivalvia</taxon>
        <taxon>Autobranchia</taxon>
        <taxon>Heteroconchia</taxon>
        <taxon>Euheterodonta</taxon>
        <taxon>Imparidentia</taxon>
        <taxon>Neoheterodontei</taxon>
        <taxon>Myida</taxon>
        <taxon>Myoidea</taxon>
        <taxon>Myidae</taxon>
        <taxon>Mya</taxon>
    </lineage>
</organism>
<feature type="non-terminal residue" evidence="1">
    <location>
        <position position="146"/>
    </location>
</feature>
<proteinExistence type="predicted"/>
<evidence type="ECO:0000313" key="2">
    <source>
        <dbReference type="Proteomes" id="UP001164746"/>
    </source>
</evidence>
<accession>A0ABY7FCC3</accession>
<keyword evidence="2" id="KW-1185">Reference proteome</keyword>
<dbReference type="Proteomes" id="UP001164746">
    <property type="component" value="Chromosome 11"/>
</dbReference>